<dbReference type="GO" id="GO:0032259">
    <property type="term" value="P:methylation"/>
    <property type="evidence" value="ECO:0007669"/>
    <property type="project" value="UniProtKB-KW"/>
</dbReference>
<dbReference type="Proteomes" id="UP000834106">
    <property type="component" value="Chromosome 7"/>
</dbReference>
<dbReference type="PROSITE" id="PS51683">
    <property type="entry name" value="SAM_OMT_II"/>
    <property type="match status" value="1"/>
</dbReference>
<evidence type="ECO:0000256" key="3">
    <source>
        <dbReference type="ARBA" id="ARBA00022691"/>
    </source>
</evidence>
<protein>
    <recommendedName>
        <fullName evidence="4">O-methyltransferase C-terminal domain-containing protein</fullName>
    </recommendedName>
</protein>
<dbReference type="InterPro" id="IPR016461">
    <property type="entry name" value="COMT-like"/>
</dbReference>
<dbReference type="InterPro" id="IPR001077">
    <property type="entry name" value="COMT_C"/>
</dbReference>
<sequence length="112" mass="12583">MFESVPVGDAIFMKWILHDWSDDHCLKLLKNCYKALPEDGKVIVVDAILPMKTDASSSVISTSQCDLIMMTQDPGGKERSEVEFLALAKGAGFTGIKLYCFVCNFWVMEFHK</sequence>
<proteinExistence type="predicted"/>
<evidence type="ECO:0000313" key="5">
    <source>
        <dbReference type="EMBL" id="CAI9764913.1"/>
    </source>
</evidence>
<dbReference type="InterPro" id="IPR029063">
    <property type="entry name" value="SAM-dependent_MTases_sf"/>
</dbReference>
<keyword evidence="3" id="KW-0949">S-adenosyl-L-methionine</keyword>
<keyword evidence="2" id="KW-0808">Transferase</keyword>
<dbReference type="GO" id="GO:0008171">
    <property type="term" value="F:O-methyltransferase activity"/>
    <property type="evidence" value="ECO:0007669"/>
    <property type="project" value="InterPro"/>
</dbReference>
<feature type="domain" description="O-methyltransferase C-terminal" evidence="4">
    <location>
        <begin position="1"/>
        <end position="93"/>
    </location>
</feature>
<evidence type="ECO:0000313" key="6">
    <source>
        <dbReference type="Proteomes" id="UP000834106"/>
    </source>
</evidence>
<dbReference type="PANTHER" id="PTHR11746">
    <property type="entry name" value="O-METHYLTRANSFERASE"/>
    <property type="match status" value="1"/>
</dbReference>
<gene>
    <name evidence="5" type="ORF">FPE_LOCUS12343</name>
</gene>
<reference evidence="5" key="1">
    <citation type="submission" date="2023-05" db="EMBL/GenBank/DDBJ databases">
        <authorList>
            <person name="Huff M."/>
        </authorList>
    </citation>
    <scope>NUCLEOTIDE SEQUENCE</scope>
</reference>
<evidence type="ECO:0000259" key="4">
    <source>
        <dbReference type="Pfam" id="PF00891"/>
    </source>
</evidence>
<keyword evidence="6" id="KW-1185">Reference proteome</keyword>
<organism evidence="5 6">
    <name type="scientific">Fraxinus pennsylvanica</name>
    <dbReference type="NCBI Taxonomy" id="56036"/>
    <lineage>
        <taxon>Eukaryota</taxon>
        <taxon>Viridiplantae</taxon>
        <taxon>Streptophyta</taxon>
        <taxon>Embryophyta</taxon>
        <taxon>Tracheophyta</taxon>
        <taxon>Spermatophyta</taxon>
        <taxon>Magnoliopsida</taxon>
        <taxon>eudicotyledons</taxon>
        <taxon>Gunneridae</taxon>
        <taxon>Pentapetalae</taxon>
        <taxon>asterids</taxon>
        <taxon>lamiids</taxon>
        <taxon>Lamiales</taxon>
        <taxon>Oleaceae</taxon>
        <taxon>Oleeae</taxon>
        <taxon>Fraxinus</taxon>
    </lineage>
</organism>
<dbReference type="Gene3D" id="3.40.50.150">
    <property type="entry name" value="Vaccinia Virus protein VP39"/>
    <property type="match status" value="1"/>
</dbReference>
<accession>A0AAD1ZA63</accession>
<name>A0AAD1ZA63_9LAMI</name>
<dbReference type="SUPFAM" id="SSF53335">
    <property type="entry name" value="S-adenosyl-L-methionine-dependent methyltransferases"/>
    <property type="match status" value="1"/>
</dbReference>
<evidence type="ECO:0000256" key="2">
    <source>
        <dbReference type="ARBA" id="ARBA00022679"/>
    </source>
</evidence>
<evidence type="ECO:0000256" key="1">
    <source>
        <dbReference type="ARBA" id="ARBA00022603"/>
    </source>
</evidence>
<dbReference type="Pfam" id="PF00891">
    <property type="entry name" value="Methyltransf_2"/>
    <property type="match status" value="1"/>
</dbReference>
<dbReference type="AlphaFoldDB" id="A0AAD1ZA63"/>
<dbReference type="EMBL" id="OU503042">
    <property type="protein sequence ID" value="CAI9764913.1"/>
    <property type="molecule type" value="Genomic_DNA"/>
</dbReference>
<keyword evidence="1" id="KW-0489">Methyltransferase</keyword>